<gene>
    <name evidence="1" type="ORF">FOL47_002692</name>
</gene>
<reference evidence="1 2" key="1">
    <citation type="submission" date="2020-04" db="EMBL/GenBank/DDBJ databases">
        <title>Perkinsus chesapeaki whole genome sequence.</title>
        <authorList>
            <person name="Bogema D.R."/>
        </authorList>
    </citation>
    <scope>NUCLEOTIDE SEQUENCE [LARGE SCALE GENOMIC DNA]</scope>
    <source>
        <strain evidence="1">ATCC PRA-425</strain>
    </source>
</reference>
<feature type="non-terminal residue" evidence="1">
    <location>
        <position position="202"/>
    </location>
</feature>
<comment type="caution">
    <text evidence="1">The sequence shown here is derived from an EMBL/GenBank/DDBJ whole genome shotgun (WGS) entry which is preliminary data.</text>
</comment>
<feature type="non-terminal residue" evidence="1">
    <location>
        <position position="1"/>
    </location>
</feature>
<dbReference type="SUPFAM" id="SSF56349">
    <property type="entry name" value="DNA breaking-rejoining enzymes"/>
    <property type="match status" value="1"/>
</dbReference>
<dbReference type="OrthoDB" id="465538at2759"/>
<dbReference type="EMBL" id="JAAPAO010001767">
    <property type="protein sequence ID" value="KAF4648876.1"/>
    <property type="molecule type" value="Genomic_DNA"/>
</dbReference>
<evidence type="ECO:0000313" key="2">
    <source>
        <dbReference type="Proteomes" id="UP000591131"/>
    </source>
</evidence>
<keyword evidence="2" id="KW-1185">Reference proteome</keyword>
<evidence type="ECO:0008006" key="3">
    <source>
        <dbReference type="Google" id="ProtNLM"/>
    </source>
</evidence>
<name>A0A7J6KQT9_PERCH</name>
<evidence type="ECO:0000313" key="1">
    <source>
        <dbReference type="EMBL" id="KAF4648876.1"/>
    </source>
</evidence>
<dbReference type="InterPro" id="IPR011010">
    <property type="entry name" value="DNA_brk_join_enz"/>
</dbReference>
<dbReference type="GO" id="GO:0003677">
    <property type="term" value="F:DNA binding"/>
    <property type="evidence" value="ECO:0007669"/>
    <property type="project" value="InterPro"/>
</dbReference>
<proteinExistence type="predicted"/>
<protein>
    <recommendedName>
        <fullName evidence="3">Tyr recombinase domain-containing protein</fullName>
    </recommendedName>
</protein>
<dbReference type="Proteomes" id="UP000591131">
    <property type="component" value="Unassembled WGS sequence"/>
</dbReference>
<organism evidence="1 2">
    <name type="scientific">Perkinsus chesapeaki</name>
    <name type="common">Clam parasite</name>
    <name type="synonym">Perkinsus andrewsi</name>
    <dbReference type="NCBI Taxonomy" id="330153"/>
    <lineage>
        <taxon>Eukaryota</taxon>
        <taxon>Sar</taxon>
        <taxon>Alveolata</taxon>
        <taxon>Perkinsozoa</taxon>
        <taxon>Perkinsea</taxon>
        <taxon>Perkinsida</taxon>
        <taxon>Perkinsidae</taxon>
        <taxon>Perkinsus</taxon>
    </lineage>
</organism>
<dbReference type="AlphaFoldDB" id="A0A7J6KQT9"/>
<accession>A0A7J6KQT9</accession>
<sequence>PTEEQQVKRCLLAAKKTRETQGKKRKQAPVLDEELIDAIIKIPTSIGSENDQLKTVTLLSIAKVSRLDEIYDLKGSDVEIIEVPGKLRIRVKIVNPKNEDGDTYKEIDCDSHVMGNTVTNRLCTVKWCAAHELRMRKLKLKNDNFRLFPKVQKTSYAKKLKKLVNEQYPGMSSRWSLKNITGHSLRRTGSTILKLRDVSEGE</sequence>